<feature type="compositionally biased region" description="Low complexity" evidence="2">
    <location>
        <begin position="458"/>
        <end position="468"/>
    </location>
</feature>
<dbReference type="GO" id="GO:0043114">
    <property type="term" value="P:regulation of vascular permeability"/>
    <property type="evidence" value="ECO:0007669"/>
    <property type="project" value="TreeGrafter"/>
</dbReference>
<feature type="compositionally biased region" description="Polar residues" evidence="2">
    <location>
        <begin position="1"/>
        <end position="11"/>
    </location>
</feature>
<dbReference type="GeneTree" id="ENSGT00390000006166"/>
<dbReference type="InParanoid" id="A0A667YR57"/>
<feature type="region of interest" description="Disordered" evidence="2">
    <location>
        <begin position="400"/>
        <end position="648"/>
    </location>
</feature>
<dbReference type="OrthoDB" id="8828676at2759"/>
<feature type="transmembrane region" description="Helical" evidence="3">
    <location>
        <begin position="31"/>
        <end position="57"/>
    </location>
</feature>
<evidence type="ECO:0000256" key="2">
    <source>
        <dbReference type="SAM" id="MobiDB-lite"/>
    </source>
</evidence>
<feature type="compositionally biased region" description="Polar residues" evidence="2">
    <location>
        <begin position="618"/>
        <end position="636"/>
    </location>
</feature>
<feature type="compositionally biased region" description="Basic and acidic residues" evidence="2">
    <location>
        <begin position="637"/>
        <end position="648"/>
    </location>
</feature>
<reference evidence="4" key="2">
    <citation type="submission" date="2025-08" db="UniProtKB">
        <authorList>
            <consortium name="Ensembl"/>
        </authorList>
    </citation>
    <scope>IDENTIFICATION</scope>
</reference>
<evidence type="ECO:0000256" key="1">
    <source>
        <dbReference type="SAM" id="Coils"/>
    </source>
</evidence>
<keyword evidence="5" id="KW-1185">Reference proteome</keyword>
<keyword evidence="3" id="KW-0472">Membrane</keyword>
<feature type="compositionally biased region" description="Polar residues" evidence="2">
    <location>
        <begin position="567"/>
        <end position="576"/>
    </location>
</feature>
<dbReference type="InterPro" id="IPR009538">
    <property type="entry name" value="PV-1"/>
</dbReference>
<feature type="coiled-coil region" evidence="1">
    <location>
        <begin position="201"/>
        <end position="228"/>
    </location>
</feature>
<protein>
    <submittedName>
        <fullName evidence="4">Plasmalemma vesicle associated protein a</fullName>
    </submittedName>
</protein>
<keyword evidence="3" id="KW-1133">Transmembrane helix</keyword>
<dbReference type="GO" id="GO:0002693">
    <property type="term" value="P:positive regulation of cellular extravasation"/>
    <property type="evidence" value="ECO:0007669"/>
    <property type="project" value="TreeGrafter"/>
</dbReference>
<feature type="compositionally biased region" description="Low complexity" evidence="2">
    <location>
        <begin position="426"/>
        <end position="444"/>
    </location>
</feature>
<gene>
    <name evidence="4" type="primary">plvapa</name>
</gene>
<dbReference type="PANTHER" id="PTHR21687:SF5">
    <property type="entry name" value="PLASMALEMMA VESICLE-ASSOCIATED PROTEIN"/>
    <property type="match status" value="1"/>
</dbReference>
<sequence length="648" mass="70020">MYSSSYSQVSKYNPGGSKKMQHRSKGKSCGYYMRVVFFFSSLIQSLIIISLVLFLVYGKKQDSASTARIQDLEESFSRLSIENVDLRQQRKNLTNLLNVTLMEKARNDWDLAQMRSTANISIFIITDLGMKLNQCNERAKFLMPTTFGGPPCKPAIPIFPSNCNCGLQDEQLKAMLELMRANFTHTTQMMRIEMDQVYRERDNINLDAIRLRREKSTLEKEMAAYRVKCKEDFALSLSGISDVSKAFLEKIESLFPRHIAFQLTCEKQKDNLEQIRSNCTSLSREVEDKFQRYLDSVGAQVSTIQSESSRLKAENWRLTEDYRWCSQNRTGLIQEHRQNTQNIQLKCDKDKEKLLVEKRRLSGDQEVLNRNINVKDKEIIHLKEHIKLLNMTCASKTGPGATPGRFPFPNTLGQPNSPVNKFNPVGSGSPSSSATNSFSRPASSPSLTSYGSNKPAVGTSSIGSNTGSTGLGSSSGQGSSKPGSNTVSSSSYGSNRLGSSSTSGVGSSSSSASVSTGTGVVKKPGTTGVGSTTGIGSGTSNTGQSSSGIPPKTGSSSNPWGTLFGAGSSSSNTGQSRTGTTPARGTATGGTSYSGTGSSYGTGRTTGSGVGSSPGTVNINQHLQDLQRIANPSSAQDKNKKEPPKLFG</sequence>
<organism evidence="4 5">
    <name type="scientific">Myripristis murdjan</name>
    <name type="common">pinecone soldierfish</name>
    <dbReference type="NCBI Taxonomy" id="586833"/>
    <lineage>
        <taxon>Eukaryota</taxon>
        <taxon>Metazoa</taxon>
        <taxon>Chordata</taxon>
        <taxon>Craniata</taxon>
        <taxon>Vertebrata</taxon>
        <taxon>Euteleostomi</taxon>
        <taxon>Actinopterygii</taxon>
        <taxon>Neopterygii</taxon>
        <taxon>Teleostei</taxon>
        <taxon>Neoteleostei</taxon>
        <taxon>Acanthomorphata</taxon>
        <taxon>Holocentriformes</taxon>
        <taxon>Holocentridae</taxon>
        <taxon>Myripristis</taxon>
    </lineage>
</organism>
<dbReference type="AlphaFoldDB" id="A0A667YR57"/>
<evidence type="ECO:0000313" key="4">
    <source>
        <dbReference type="Ensembl" id="ENSMMDP00005023586.1"/>
    </source>
</evidence>
<reference evidence="4" key="3">
    <citation type="submission" date="2025-09" db="UniProtKB">
        <authorList>
            <consortium name="Ensembl"/>
        </authorList>
    </citation>
    <scope>IDENTIFICATION</scope>
</reference>
<feature type="compositionally biased region" description="Low complexity" evidence="2">
    <location>
        <begin position="476"/>
        <end position="526"/>
    </location>
</feature>
<dbReference type="Ensembl" id="ENSMMDT00005024095.1">
    <property type="protein sequence ID" value="ENSMMDP00005023586.1"/>
    <property type="gene ID" value="ENSMMDG00005011378.1"/>
</dbReference>
<proteinExistence type="predicted"/>
<reference evidence="4" key="1">
    <citation type="submission" date="2019-06" db="EMBL/GenBank/DDBJ databases">
        <authorList>
            <consortium name="Wellcome Sanger Institute Data Sharing"/>
        </authorList>
    </citation>
    <scope>NUCLEOTIDE SEQUENCE [LARGE SCALE GENOMIC DNA]</scope>
</reference>
<feature type="compositionally biased region" description="Low complexity" evidence="2">
    <location>
        <begin position="538"/>
        <end position="548"/>
    </location>
</feature>
<feature type="compositionally biased region" description="Low complexity" evidence="2">
    <location>
        <begin position="577"/>
        <end position="597"/>
    </location>
</feature>
<evidence type="ECO:0000313" key="5">
    <source>
        <dbReference type="Proteomes" id="UP000472263"/>
    </source>
</evidence>
<feature type="compositionally biased region" description="Gly residues" evidence="2">
    <location>
        <begin position="598"/>
        <end position="612"/>
    </location>
</feature>
<dbReference type="Pfam" id="PF06637">
    <property type="entry name" value="PV-1"/>
    <property type="match status" value="1"/>
</dbReference>
<keyword evidence="3" id="KW-0812">Transmembrane</keyword>
<accession>A0A667YR57</accession>
<dbReference type="Proteomes" id="UP000472263">
    <property type="component" value="Chromosome 17"/>
</dbReference>
<keyword evidence="1" id="KW-0175">Coiled coil</keyword>
<feature type="compositionally biased region" description="Gly residues" evidence="2">
    <location>
        <begin position="527"/>
        <end position="537"/>
    </location>
</feature>
<evidence type="ECO:0000256" key="3">
    <source>
        <dbReference type="SAM" id="Phobius"/>
    </source>
</evidence>
<dbReference type="PANTHER" id="PTHR21687">
    <property type="entry name" value="PLASMALEMMA VESICLE-ASSOCIATED PROTEIN"/>
    <property type="match status" value="1"/>
</dbReference>
<name>A0A667YR57_9TELE</name>
<feature type="region of interest" description="Disordered" evidence="2">
    <location>
        <begin position="1"/>
        <end position="24"/>
    </location>
</feature>
<feature type="compositionally biased region" description="Polar residues" evidence="2">
    <location>
        <begin position="411"/>
        <end position="420"/>
    </location>
</feature>